<feature type="transmembrane region" description="Helical" evidence="1">
    <location>
        <begin position="40"/>
        <end position="60"/>
    </location>
</feature>
<keyword evidence="1" id="KW-0812">Transmembrane</keyword>
<name>A0ABW3XYU5_9FLAO</name>
<feature type="transmembrane region" description="Helical" evidence="1">
    <location>
        <begin position="104"/>
        <end position="122"/>
    </location>
</feature>
<gene>
    <name evidence="2" type="ORF">ACFQ39_01675</name>
</gene>
<keyword evidence="1" id="KW-0472">Membrane</keyword>
<feature type="transmembrane region" description="Helical" evidence="1">
    <location>
        <begin position="180"/>
        <end position="199"/>
    </location>
</feature>
<dbReference type="EMBL" id="JBHTMY010000001">
    <property type="protein sequence ID" value="MFD1314310.1"/>
    <property type="molecule type" value="Genomic_DNA"/>
</dbReference>
<proteinExistence type="predicted"/>
<keyword evidence="1" id="KW-1133">Transmembrane helix</keyword>
<accession>A0ABW3XYU5</accession>
<reference evidence="3" key="1">
    <citation type="journal article" date="2019" name="Int. J. Syst. Evol. Microbiol.">
        <title>The Global Catalogue of Microorganisms (GCM) 10K type strain sequencing project: providing services to taxonomists for standard genome sequencing and annotation.</title>
        <authorList>
            <consortium name="The Broad Institute Genomics Platform"/>
            <consortium name="The Broad Institute Genome Sequencing Center for Infectious Disease"/>
            <person name="Wu L."/>
            <person name="Ma J."/>
        </authorList>
    </citation>
    <scope>NUCLEOTIDE SEQUENCE [LARGE SCALE GENOMIC DNA]</scope>
    <source>
        <strain evidence="3">CCUG 61485</strain>
    </source>
</reference>
<evidence type="ECO:0008006" key="4">
    <source>
        <dbReference type="Google" id="ProtNLM"/>
    </source>
</evidence>
<feature type="transmembrane region" description="Helical" evidence="1">
    <location>
        <begin position="7"/>
        <end position="28"/>
    </location>
</feature>
<evidence type="ECO:0000313" key="3">
    <source>
        <dbReference type="Proteomes" id="UP001597201"/>
    </source>
</evidence>
<keyword evidence="3" id="KW-1185">Reference proteome</keyword>
<dbReference type="RefSeq" id="WP_377175788.1">
    <property type="nucleotide sequence ID" value="NZ_JBHTMY010000001.1"/>
</dbReference>
<dbReference type="Proteomes" id="UP001597201">
    <property type="component" value="Unassembled WGS sequence"/>
</dbReference>
<feature type="transmembrane region" description="Helical" evidence="1">
    <location>
        <begin position="81"/>
        <end position="98"/>
    </location>
</feature>
<comment type="caution">
    <text evidence="2">The sequence shown here is derived from an EMBL/GenBank/DDBJ whole genome shotgun (WGS) entry which is preliminary data.</text>
</comment>
<sequence length="200" mass="22486">MLSVSKIISYIFHPVLFSTVGSLVYFIIVPNHIPKKQEYIILAIIFVSTYILPLLLLYTLKHFGLIESLEIFSIQERKFPVIFLIILTFMLGKMLTALGGVDLLGVSFYGTCIGLLLIYLLFSVNIKASIHTMGMGTLIGFTMIMSLYYEMNLIWLIAIFVILFGFLGSARLALKAHKPFEVYIGVLIGIFSQLAVFSIL</sequence>
<organism evidence="2 3">
    <name type="scientific">Namhaeicola litoreus</name>
    <dbReference type="NCBI Taxonomy" id="1052145"/>
    <lineage>
        <taxon>Bacteria</taxon>
        <taxon>Pseudomonadati</taxon>
        <taxon>Bacteroidota</taxon>
        <taxon>Flavobacteriia</taxon>
        <taxon>Flavobacteriales</taxon>
        <taxon>Flavobacteriaceae</taxon>
        <taxon>Namhaeicola</taxon>
    </lineage>
</organism>
<protein>
    <recommendedName>
        <fullName evidence="4">PAP2 superfamily protein</fullName>
    </recommendedName>
</protein>
<feature type="transmembrane region" description="Helical" evidence="1">
    <location>
        <begin position="154"/>
        <end position="173"/>
    </location>
</feature>
<evidence type="ECO:0000313" key="2">
    <source>
        <dbReference type="EMBL" id="MFD1314310.1"/>
    </source>
</evidence>
<evidence type="ECO:0000256" key="1">
    <source>
        <dbReference type="SAM" id="Phobius"/>
    </source>
</evidence>